<reference evidence="2" key="1">
    <citation type="submission" date="2017-12" db="EMBL/GenBank/DDBJ databases">
        <authorList>
            <person name="Thomas-White K."/>
            <person name="Wolfe A.J."/>
        </authorList>
    </citation>
    <scope>NUCLEOTIDE SEQUENCE</scope>
    <source>
        <strain evidence="2">UMB0763</strain>
    </source>
</reference>
<gene>
    <name evidence="2" type="ORF">CYJ47_05165</name>
</gene>
<dbReference type="AlphaFoldDB" id="A0AAF1BZX0"/>
<dbReference type="EMBL" id="CP136958">
    <property type="protein sequence ID" value="WOT03155.1"/>
    <property type="molecule type" value="Genomic_DNA"/>
</dbReference>
<dbReference type="RefSeq" id="WP_101678245.1">
    <property type="nucleotide sequence ID" value="NZ_CP136958.1"/>
</dbReference>
<sequence>MTQRIHVTPAQIFANIPGLLGFYPEESIIFLNFALAKNGSKVRLALDFSSRTDLNDWNATKQACTVIADHKPDVVWALIVSGDSDPYIIDEALEELVDLAESAHLPLAAVWVTPEIASGSPFVLGIRAEEDSGITTIPCAPEWVEGEISDVATAVSTMQLVEDGQLPELSRADVLSRFAQGNPHVEVSASQLRRLAEDARELAATIRLGGGVDRVRDEFRTLLTASATATKETAVMKNEDLLFRGITIMSNKLTRDLTIDLVLEQAGASRRLLLAIAKTATGFPRHNALCLYVLACIATGTIAHNFAAMEVTLQENQHHVLAQCIVQAHMHGIHKELMKACLEGTKEIIREYGSPRGGNEPAEHVQPQLRAAAGSRGARQHNEQRETNKVTDRKPRVTDRKPLTATEAGDNEDTEPEQKAS</sequence>
<feature type="compositionally biased region" description="Basic and acidic residues" evidence="1">
    <location>
        <begin position="380"/>
        <end position="402"/>
    </location>
</feature>
<evidence type="ECO:0000313" key="3">
    <source>
        <dbReference type="Proteomes" id="UP000234560"/>
    </source>
</evidence>
<name>A0AAF1BZX0_9CORY</name>
<dbReference type="Pfam" id="PF13830">
    <property type="entry name" value="DUF4192"/>
    <property type="match status" value="1"/>
</dbReference>
<dbReference type="Proteomes" id="UP000234560">
    <property type="component" value="Chromosome"/>
</dbReference>
<evidence type="ECO:0000256" key="1">
    <source>
        <dbReference type="SAM" id="MobiDB-lite"/>
    </source>
</evidence>
<dbReference type="KEGG" id="cpyr:CYJ47_05165"/>
<dbReference type="InterPro" id="IPR025447">
    <property type="entry name" value="DUF4192"/>
</dbReference>
<proteinExistence type="predicted"/>
<reference evidence="2" key="2">
    <citation type="submission" date="2023-10" db="EMBL/GenBank/DDBJ databases">
        <authorList>
            <person name="Choi B."/>
        </authorList>
    </citation>
    <scope>NUCLEOTIDE SEQUENCE</scope>
    <source>
        <strain evidence="2">UMB0763</strain>
    </source>
</reference>
<evidence type="ECO:0000313" key="2">
    <source>
        <dbReference type="EMBL" id="WOT03155.1"/>
    </source>
</evidence>
<organism evidence="2 3">
    <name type="scientific">Corynebacterium pyruviciproducens</name>
    <dbReference type="NCBI Taxonomy" id="598660"/>
    <lineage>
        <taxon>Bacteria</taxon>
        <taxon>Bacillati</taxon>
        <taxon>Actinomycetota</taxon>
        <taxon>Actinomycetes</taxon>
        <taxon>Mycobacteriales</taxon>
        <taxon>Corynebacteriaceae</taxon>
        <taxon>Corynebacterium</taxon>
    </lineage>
</organism>
<protein>
    <submittedName>
        <fullName evidence="2">DUF4192 domain-containing protein</fullName>
    </submittedName>
</protein>
<accession>A0AAF1BZX0</accession>
<feature type="region of interest" description="Disordered" evidence="1">
    <location>
        <begin position="352"/>
        <end position="421"/>
    </location>
</feature>